<evidence type="ECO:0000313" key="1">
    <source>
        <dbReference type="EMBL" id="TBU58082.1"/>
    </source>
</evidence>
<dbReference type="InterPro" id="IPR045338">
    <property type="entry name" value="DUF6535"/>
</dbReference>
<proteinExistence type="predicted"/>
<feature type="non-terminal residue" evidence="1">
    <location>
        <position position="148"/>
    </location>
</feature>
<accession>A0A4Q9PU54</accession>
<dbReference type="Proteomes" id="UP000292082">
    <property type="component" value="Unassembled WGS sequence"/>
</dbReference>
<dbReference type="Pfam" id="PF20153">
    <property type="entry name" value="DUF6535"/>
    <property type="match status" value="1"/>
</dbReference>
<dbReference type="EMBL" id="ML145129">
    <property type="protein sequence ID" value="TBU58082.1"/>
    <property type="molecule type" value="Genomic_DNA"/>
</dbReference>
<dbReference type="AlphaFoldDB" id="A0A4Q9PU54"/>
<name>A0A4Q9PU54_9APHY</name>
<organism evidence="1 2">
    <name type="scientific">Dichomitus squalens</name>
    <dbReference type="NCBI Taxonomy" id="114155"/>
    <lineage>
        <taxon>Eukaryota</taxon>
        <taxon>Fungi</taxon>
        <taxon>Dikarya</taxon>
        <taxon>Basidiomycota</taxon>
        <taxon>Agaricomycotina</taxon>
        <taxon>Agaricomycetes</taxon>
        <taxon>Polyporales</taxon>
        <taxon>Polyporaceae</taxon>
        <taxon>Dichomitus</taxon>
    </lineage>
</organism>
<evidence type="ECO:0000313" key="2">
    <source>
        <dbReference type="Proteomes" id="UP000292082"/>
    </source>
</evidence>
<keyword evidence="2" id="KW-1185">Reference proteome</keyword>
<protein>
    <submittedName>
        <fullName evidence="1">Uncharacterized protein</fullName>
    </submittedName>
</protein>
<sequence length="148" mass="16458">MTPQKLQKEFAETYTQAEKEEALSKTAEIVRKYSDEMVKRWNEEIDTLLVYAGLFSAILTAFNVQSYLLLQPPATPDPTLAVLQQISLQLNSFSVNPPFVNSTQHAIIPSIPPTPEAESWAVALNTLWFSALICSLASASCGILIKQW</sequence>
<gene>
    <name evidence="1" type="ORF">BD310DRAFT_769503</name>
</gene>
<dbReference type="OMA" id="PRDYNTH"/>
<reference evidence="1 2" key="1">
    <citation type="submission" date="2019-01" db="EMBL/GenBank/DDBJ databases">
        <title>Draft genome sequences of three monokaryotic isolates of the white-rot basidiomycete fungus Dichomitus squalens.</title>
        <authorList>
            <consortium name="DOE Joint Genome Institute"/>
            <person name="Lopez S.C."/>
            <person name="Andreopoulos B."/>
            <person name="Pangilinan J."/>
            <person name="Lipzen A."/>
            <person name="Riley R."/>
            <person name="Ahrendt S."/>
            <person name="Ng V."/>
            <person name="Barry K."/>
            <person name="Daum C."/>
            <person name="Grigoriev I.V."/>
            <person name="Hilden K.S."/>
            <person name="Makela M.R."/>
            <person name="de Vries R.P."/>
        </authorList>
    </citation>
    <scope>NUCLEOTIDE SEQUENCE [LARGE SCALE GENOMIC DNA]</scope>
    <source>
        <strain evidence="1 2">CBS 464.89</strain>
    </source>
</reference>